<feature type="compositionally biased region" description="Pro residues" evidence="1">
    <location>
        <begin position="8"/>
        <end position="21"/>
    </location>
</feature>
<organism evidence="2 3">
    <name type="scientific">Setaria viridis</name>
    <name type="common">Green bristlegrass</name>
    <name type="synonym">Setaria italica subsp. viridis</name>
    <dbReference type="NCBI Taxonomy" id="4556"/>
    <lineage>
        <taxon>Eukaryota</taxon>
        <taxon>Viridiplantae</taxon>
        <taxon>Streptophyta</taxon>
        <taxon>Embryophyta</taxon>
        <taxon>Tracheophyta</taxon>
        <taxon>Spermatophyta</taxon>
        <taxon>Magnoliopsida</taxon>
        <taxon>Liliopsida</taxon>
        <taxon>Poales</taxon>
        <taxon>Poaceae</taxon>
        <taxon>PACMAD clade</taxon>
        <taxon>Panicoideae</taxon>
        <taxon>Panicodae</taxon>
        <taxon>Paniceae</taxon>
        <taxon>Cenchrinae</taxon>
        <taxon>Setaria</taxon>
    </lineage>
</organism>
<gene>
    <name evidence="2" type="ORF">SEVIR_2G445500v2</name>
</gene>
<reference evidence="2" key="1">
    <citation type="submission" date="2019-03" db="EMBL/GenBank/DDBJ databases">
        <title>WGS assembly of Setaria viridis.</title>
        <authorList>
            <person name="Huang P."/>
            <person name="Jenkins J."/>
            <person name="Grimwood J."/>
            <person name="Barry K."/>
            <person name="Healey A."/>
            <person name="Mamidi S."/>
            <person name="Sreedasyam A."/>
            <person name="Shu S."/>
            <person name="Feldman M."/>
            <person name="Wu J."/>
            <person name="Yu Y."/>
            <person name="Chen C."/>
            <person name="Johnson J."/>
            <person name="Rokhsar D."/>
            <person name="Baxter I."/>
            <person name="Schmutz J."/>
            <person name="Brutnell T."/>
            <person name="Kellogg E."/>
        </authorList>
    </citation>
    <scope>NUCLEOTIDE SEQUENCE [LARGE SCALE GENOMIC DNA]</scope>
</reference>
<dbReference type="EMBL" id="CM016553">
    <property type="protein sequence ID" value="TKW36515.1"/>
    <property type="molecule type" value="Genomic_DNA"/>
</dbReference>
<evidence type="ECO:0000313" key="3">
    <source>
        <dbReference type="Proteomes" id="UP000298652"/>
    </source>
</evidence>
<evidence type="ECO:0000256" key="1">
    <source>
        <dbReference type="SAM" id="MobiDB-lite"/>
    </source>
</evidence>
<accession>A0A4U6W470</accession>
<sequence length="246" mass="27896">MDDELLRIPPPIHTEDPASPPPASILLDSYGYLSCRVNGTTAEGFTRGGESVLVTFWAATHPWFGDLPTALYSEDDLVLLRLPIRRQDDRLHADYFVHQAGTNNNPPSLKLLPPIPRGVSFSDREIVLLRCRDQDTFYFALLHTSLKVWWLQQRKRRFQILVRGTTTGRRTAPSIFLRLPCSEGLHEADVVYIMHQPDLDNKDKASVIAVDMRNKTLKDVAYFGSGRPLGYNFTYLQSGVSKHMSN</sequence>
<proteinExistence type="predicted"/>
<name>A0A4U6W470_SETVI</name>
<dbReference type="Gramene" id="TKW36515">
    <property type="protein sequence ID" value="TKW36515"/>
    <property type="gene ID" value="SEVIR_2G445500v2"/>
</dbReference>
<evidence type="ECO:0000313" key="2">
    <source>
        <dbReference type="EMBL" id="TKW36515.1"/>
    </source>
</evidence>
<evidence type="ECO:0008006" key="4">
    <source>
        <dbReference type="Google" id="ProtNLM"/>
    </source>
</evidence>
<feature type="region of interest" description="Disordered" evidence="1">
    <location>
        <begin position="1"/>
        <end position="21"/>
    </location>
</feature>
<dbReference type="PANTHER" id="PTHR33074:SF108">
    <property type="entry name" value="OS02G0492500 PROTEIN"/>
    <property type="match status" value="1"/>
</dbReference>
<keyword evidence="3" id="KW-1185">Reference proteome</keyword>
<dbReference type="AlphaFoldDB" id="A0A4U6W470"/>
<dbReference type="PANTHER" id="PTHR33074">
    <property type="entry name" value="EXPRESSED PROTEIN-RELATED"/>
    <property type="match status" value="1"/>
</dbReference>
<protein>
    <recommendedName>
        <fullName evidence="4">DUF1618 domain-containing protein</fullName>
    </recommendedName>
</protein>
<dbReference type="Proteomes" id="UP000298652">
    <property type="component" value="Chromosome 2"/>
</dbReference>